<dbReference type="GO" id="GO:0005886">
    <property type="term" value="C:plasma membrane"/>
    <property type="evidence" value="ECO:0007669"/>
    <property type="project" value="UniProtKB-SubCell"/>
</dbReference>
<reference evidence="8 9" key="1">
    <citation type="submission" date="2019-02" db="EMBL/GenBank/DDBJ databases">
        <title>Deep-cultivation of Planctomycetes and their phenomic and genomic characterization uncovers novel biology.</title>
        <authorList>
            <person name="Wiegand S."/>
            <person name="Jogler M."/>
            <person name="Boedeker C."/>
            <person name="Pinto D."/>
            <person name="Vollmers J."/>
            <person name="Rivas-Marin E."/>
            <person name="Kohn T."/>
            <person name="Peeters S.H."/>
            <person name="Heuer A."/>
            <person name="Rast P."/>
            <person name="Oberbeckmann S."/>
            <person name="Bunk B."/>
            <person name="Jeske O."/>
            <person name="Meyerdierks A."/>
            <person name="Storesund J.E."/>
            <person name="Kallscheuer N."/>
            <person name="Luecker S."/>
            <person name="Lage O.M."/>
            <person name="Pohl T."/>
            <person name="Merkel B.J."/>
            <person name="Hornburger P."/>
            <person name="Mueller R.-W."/>
            <person name="Bruemmer F."/>
            <person name="Labrenz M."/>
            <person name="Spormann A.M."/>
            <person name="Op Den Camp H."/>
            <person name="Overmann J."/>
            <person name="Amann R."/>
            <person name="Jetten M.S.M."/>
            <person name="Mascher T."/>
            <person name="Medema M.H."/>
            <person name="Devos D.P."/>
            <person name="Kaster A.-K."/>
            <person name="Ovreas L."/>
            <person name="Rohde M."/>
            <person name="Galperin M.Y."/>
            <person name="Jogler C."/>
        </authorList>
    </citation>
    <scope>NUCLEOTIDE SEQUENCE [LARGE SCALE GENOMIC DNA]</scope>
    <source>
        <strain evidence="8 9">Q31b</strain>
    </source>
</reference>
<comment type="subcellular location">
    <subcellularLocation>
        <location evidence="7">Cell membrane</location>
        <topology evidence="7">Multi-pass membrane protein</topology>
    </subcellularLocation>
</comment>
<keyword evidence="2 7" id="KW-1003">Cell membrane</keyword>
<comment type="caution">
    <text evidence="8">The sequence shown here is derived from an EMBL/GenBank/DDBJ whole genome shotgun (WGS) entry which is preliminary data.</text>
</comment>
<keyword evidence="8" id="KW-0449">Lipoprotein</keyword>
<organism evidence="8 9">
    <name type="scientific">Novipirellula aureliae</name>
    <dbReference type="NCBI Taxonomy" id="2527966"/>
    <lineage>
        <taxon>Bacteria</taxon>
        <taxon>Pseudomonadati</taxon>
        <taxon>Planctomycetota</taxon>
        <taxon>Planctomycetia</taxon>
        <taxon>Pirellulales</taxon>
        <taxon>Pirellulaceae</taxon>
        <taxon>Novipirellula</taxon>
    </lineage>
</organism>
<evidence type="ECO:0000313" key="8">
    <source>
        <dbReference type="EMBL" id="TWU44874.1"/>
    </source>
</evidence>
<keyword evidence="5 7" id="KW-1133">Transmembrane helix</keyword>
<comment type="pathway">
    <text evidence="7">Protein modification; lipoprotein biosynthesis (diacylglyceryl transfer).</text>
</comment>
<feature type="transmembrane region" description="Helical" evidence="7">
    <location>
        <begin position="389"/>
        <end position="409"/>
    </location>
</feature>
<keyword evidence="3 7" id="KW-0808">Transferase</keyword>
<dbReference type="EMBL" id="SJPY01000001">
    <property type="protein sequence ID" value="TWU44874.1"/>
    <property type="molecule type" value="Genomic_DNA"/>
</dbReference>
<accession>A0A5C6E8J8</accession>
<dbReference type="Proteomes" id="UP000315471">
    <property type="component" value="Unassembled WGS sequence"/>
</dbReference>
<dbReference type="EC" id="2.5.1.145" evidence="7"/>
<comment type="similarity">
    <text evidence="1 7">Belongs to the Lgt family.</text>
</comment>
<dbReference type="UniPathway" id="UPA00664"/>
<evidence type="ECO:0000313" key="9">
    <source>
        <dbReference type="Proteomes" id="UP000315471"/>
    </source>
</evidence>
<keyword evidence="6 7" id="KW-0472">Membrane</keyword>
<evidence type="ECO:0000256" key="5">
    <source>
        <dbReference type="ARBA" id="ARBA00022989"/>
    </source>
</evidence>
<sequence length="420" mass="46012">MRSTLFFIPHEVAGLPVFGFGWGLILIAVGFLIRLLLLKKTHQSPRAFLASEGPMWGLIAFAIVFILPVVELKNLAGEPVGMAIRGYGVMLLLGVLSAVALAMARARRRGIDPDAIIGMAPWVFIGGIVGARLFYVVQYSDRFMHDSWGETIRSMLTFTEGGLVVYGGFIFGTLAGVFYAVRQRLPLWRLGDAIVPCMFIGLAFGRIGCLLNGCCYGGACPDYWAALHFPVGSPVYVDQLQSGSLVGLDVDPDSGIIRRVRPGSLAAKDGIESGSRLEKLQLDDRDLEKLSSDMPYERAPRGVLAMIDGKVYQWSSDQLPERAMPVQPAQLISSFSAICLCGLLCAASYWFRREGAIMMLGFASYAVLRFGLEWIRVDEQGQFGTDLSISQWVSVLVFALSVVGLFWIYGRKQPSSKVEA</sequence>
<evidence type="ECO:0000256" key="4">
    <source>
        <dbReference type="ARBA" id="ARBA00022692"/>
    </source>
</evidence>
<evidence type="ECO:0000256" key="1">
    <source>
        <dbReference type="ARBA" id="ARBA00007150"/>
    </source>
</evidence>
<protein>
    <recommendedName>
        <fullName evidence="7">Phosphatidylglycerol--prolipoprotein diacylglyceryl transferase</fullName>
        <ecNumber evidence="7">2.5.1.145</ecNumber>
    </recommendedName>
</protein>
<keyword evidence="8" id="KW-0328">Glycosyltransferase</keyword>
<comment type="catalytic activity">
    <reaction evidence="7">
        <text>L-cysteinyl-[prolipoprotein] + a 1,2-diacyl-sn-glycero-3-phospho-(1'-sn-glycerol) = an S-1,2-diacyl-sn-glyceryl-L-cysteinyl-[prolipoprotein] + sn-glycerol 1-phosphate + H(+)</text>
        <dbReference type="Rhea" id="RHEA:56712"/>
        <dbReference type="Rhea" id="RHEA-COMP:14679"/>
        <dbReference type="Rhea" id="RHEA-COMP:14680"/>
        <dbReference type="ChEBI" id="CHEBI:15378"/>
        <dbReference type="ChEBI" id="CHEBI:29950"/>
        <dbReference type="ChEBI" id="CHEBI:57685"/>
        <dbReference type="ChEBI" id="CHEBI:64716"/>
        <dbReference type="ChEBI" id="CHEBI:140658"/>
        <dbReference type="EC" id="2.5.1.145"/>
    </reaction>
</comment>
<dbReference type="GO" id="GO:0008961">
    <property type="term" value="F:phosphatidylglycerol-prolipoprotein diacylglyceryl transferase activity"/>
    <property type="evidence" value="ECO:0007669"/>
    <property type="project" value="UniProtKB-UniRule"/>
</dbReference>
<keyword evidence="4 7" id="KW-0812">Transmembrane</keyword>
<evidence type="ECO:0000256" key="7">
    <source>
        <dbReference type="HAMAP-Rule" id="MF_01147"/>
    </source>
</evidence>
<feature type="transmembrane region" description="Helical" evidence="7">
    <location>
        <begin position="116"/>
        <end position="137"/>
    </location>
</feature>
<feature type="binding site" evidence="7">
    <location>
        <position position="206"/>
    </location>
    <ligand>
        <name>a 1,2-diacyl-sn-glycero-3-phospho-(1'-sn-glycerol)</name>
        <dbReference type="ChEBI" id="CHEBI:64716"/>
    </ligand>
</feature>
<keyword evidence="9" id="KW-1185">Reference proteome</keyword>
<feature type="transmembrane region" description="Helical" evidence="7">
    <location>
        <begin position="358"/>
        <end position="377"/>
    </location>
</feature>
<dbReference type="Pfam" id="PF01790">
    <property type="entry name" value="LGT"/>
    <property type="match status" value="1"/>
</dbReference>
<dbReference type="OrthoDB" id="871140at2"/>
<dbReference type="RefSeq" id="WP_146597696.1">
    <property type="nucleotide sequence ID" value="NZ_SJPY01000001.1"/>
</dbReference>
<dbReference type="PANTHER" id="PTHR30589:SF0">
    <property type="entry name" value="PHOSPHATIDYLGLYCEROL--PROLIPOPROTEIN DIACYLGLYCERYL TRANSFERASE"/>
    <property type="match status" value="1"/>
</dbReference>
<name>A0A5C6E8J8_9BACT</name>
<comment type="function">
    <text evidence="7">Catalyzes the transfer of the diacylglyceryl group from phosphatidylglycerol to the sulfhydryl group of the N-terminal cysteine of a prolipoprotein, the first step in the formation of mature lipoproteins.</text>
</comment>
<evidence type="ECO:0000256" key="2">
    <source>
        <dbReference type="ARBA" id="ARBA00022475"/>
    </source>
</evidence>
<feature type="transmembrane region" description="Helical" evidence="7">
    <location>
        <begin position="163"/>
        <end position="181"/>
    </location>
</feature>
<evidence type="ECO:0000256" key="3">
    <source>
        <dbReference type="ARBA" id="ARBA00022679"/>
    </source>
</evidence>
<feature type="transmembrane region" description="Helical" evidence="7">
    <location>
        <begin position="12"/>
        <end position="37"/>
    </location>
</feature>
<proteinExistence type="inferred from homology"/>
<feature type="transmembrane region" description="Helical" evidence="7">
    <location>
        <begin position="331"/>
        <end position="351"/>
    </location>
</feature>
<dbReference type="InterPro" id="IPR001640">
    <property type="entry name" value="Lgt"/>
</dbReference>
<feature type="transmembrane region" description="Helical" evidence="7">
    <location>
        <begin position="49"/>
        <end position="70"/>
    </location>
</feature>
<dbReference type="PANTHER" id="PTHR30589">
    <property type="entry name" value="PROLIPOPROTEIN DIACYLGLYCERYL TRANSFERASE"/>
    <property type="match status" value="1"/>
</dbReference>
<dbReference type="HAMAP" id="MF_01147">
    <property type="entry name" value="Lgt"/>
    <property type="match status" value="1"/>
</dbReference>
<evidence type="ECO:0000256" key="6">
    <source>
        <dbReference type="ARBA" id="ARBA00023136"/>
    </source>
</evidence>
<gene>
    <name evidence="7 8" type="primary">lgt</name>
    <name evidence="8" type="ORF">Q31b_00440</name>
</gene>
<feature type="transmembrane region" description="Helical" evidence="7">
    <location>
        <begin position="193"/>
        <end position="219"/>
    </location>
</feature>
<dbReference type="GO" id="GO:0042158">
    <property type="term" value="P:lipoprotein biosynthetic process"/>
    <property type="evidence" value="ECO:0007669"/>
    <property type="project" value="UniProtKB-UniRule"/>
</dbReference>
<feature type="transmembrane region" description="Helical" evidence="7">
    <location>
        <begin position="82"/>
        <end position="104"/>
    </location>
</feature>
<dbReference type="AlphaFoldDB" id="A0A5C6E8J8"/>